<keyword evidence="7" id="KW-1185">Reference proteome</keyword>
<comment type="subcellular location">
    <subcellularLocation>
        <location evidence="1">Golgi apparatus membrane</location>
        <topology evidence="1">Single-pass type II membrane protein</topology>
    </subcellularLocation>
</comment>
<keyword evidence="4" id="KW-0325">Glycoprotein</keyword>
<feature type="domain" description="Glycosyltransferase 61 catalytic" evidence="5">
    <location>
        <begin position="367"/>
        <end position="465"/>
    </location>
</feature>
<comment type="caution">
    <text evidence="6">The sequence shown here is derived from an EMBL/GenBank/DDBJ whole genome shotgun (WGS) entry which is preliminary data.</text>
</comment>
<proteinExistence type="predicted"/>
<dbReference type="InterPro" id="IPR049625">
    <property type="entry name" value="Glyco_transf_61_cat"/>
</dbReference>
<sequence>MTKHMGQIPNQNHLSKFNPSKSRPILVLIHRNGGTGRVLVISNKINHAMIGISLARCLCKWCGLRLHERWRFAVQDWLGMWGQKYTEYRIQAEECSLIENYINDDMVIRDPVVLKGTDWSLMNLYLYLSPVTRMNVSRSTKTIQGRKHRLPKSINTRETLTPPFPQPTQAKEINCDRTHNFYDICSINGPTVLDPTTSTFFLMDPTISNPQKPMVEKLRPYPRKWESFTMPRIKEVALISGPSSPKCKIQHKAPALVFSAGGYTGNFFHDFNDVFIPLFITVNSVYPDQDVVLVIAKARNWWVSKYIEIIHTFNKYPIIDLDNDNITHCFPSASVGIISHGFMTIDPKLTPNSITFTHFRAFLDKAYGQNQNQNQNYPSKFKHSKSRPILVLASRSGGVGRVLLNQNEVKLEAEKIGFNVIVFEPRTTTPLKESYALINSSHAMIGIHGAALTHSLFLRPGSVFVQVVPLGAEWVSQVCFEKSAKDMGLVYMEYRIKAEESKLNRFRVVFSQSQLEQAGQITCNRSHAYYDLCSIDGPALLEPITSLSMHWTHQLHSTTHMVEN</sequence>
<evidence type="ECO:0000313" key="6">
    <source>
        <dbReference type="EMBL" id="KAK7836125.1"/>
    </source>
</evidence>
<gene>
    <name evidence="6" type="ORF">CFP56_022896</name>
</gene>
<protein>
    <recommendedName>
        <fullName evidence="5">Glycosyltransferase 61 catalytic domain-containing protein</fullName>
    </recommendedName>
</protein>
<dbReference type="PANTHER" id="PTHR20961">
    <property type="entry name" value="GLYCOSYLTRANSFERASE"/>
    <property type="match status" value="1"/>
</dbReference>
<dbReference type="Proteomes" id="UP000237347">
    <property type="component" value="Unassembled WGS sequence"/>
</dbReference>
<dbReference type="EMBL" id="PKMF04000361">
    <property type="protein sequence ID" value="KAK7836125.1"/>
    <property type="molecule type" value="Genomic_DNA"/>
</dbReference>
<reference evidence="6 7" key="1">
    <citation type="journal article" date="2018" name="Sci. Data">
        <title>The draft genome sequence of cork oak.</title>
        <authorList>
            <person name="Ramos A.M."/>
            <person name="Usie A."/>
            <person name="Barbosa P."/>
            <person name="Barros P.M."/>
            <person name="Capote T."/>
            <person name="Chaves I."/>
            <person name="Simoes F."/>
            <person name="Abreu I."/>
            <person name="Carrasquinho I."/>
            <person name="Faro C."/>
            <person name="Guimaraes J.B."/>
            <person name="Mendonca D."/>
            <person name="Nobrega F."/>
            <person name="Rodrigues L."/>
            <person name="Saibo N.J.M."/>
            <person name="Varela M.C."/>
            <person name="Egas C."/>
            <person name="Matos J."/>
            <person name="Miguel C.M."/>
            <person name="Oliveira M.M."/>
            <person name="Ricardo C.P."/>
            <person name="Goncalves S."/>
        </authorList>
    </citation>
    <scope>NUCLEOTIDE SEQUENCE [LARGE SCALE GENOMIC DNA]</scope>
    <source>
        <strain evidence="7">cv. HL8</strain>
    </source>
</reference>
<keyword evidence="3" id="KW-0808">Transferase</keyword>
<dbReference type="GO" id="GO:0000139">
    <property type="term" value="C:Golgi membrane"/>
    <property type="evidence" value="ECO:0007669"/>
    <property type="project" value="UniProtKB-SubCell"/>
</dbReference>
<dbReference type="PANTHER" id="PTHR20961:SF98">
    <property type="entry name" value="GLYCOSYLTRANSFERASE"/>
    <property type="match status" value="1"/>
</dbReference>
<evidence type="ECO:0000256" key="4">
    <source>
        <dbReference type="ARBA" id="ARBA00023180"/>
    </source>
</evidence>
<evidence type="ECO:0000259" key="5">
    <source>
        <dbReference type="Pfam" id="PF04577"/>
    </source>
</evidence>
<name>A0AAW0KBH9_QUESU</name>
<dbReference type="AlphaFoldDB" id="A0AAW0KBH9"/>
<evidence type="ECO:0000256" key="2">
    <source>
        <dbReference type="ARBA" id="ARBA00022676"/>
    </source>
</evidence>
<evidence type="ECO:0000256" key="1">
    <source>
        <dbReference type="ARBA" id="ARBA00004323"/>
    </source>
</evidence>
<keyword evidence="2" id="KW-0328">Glycosyltransferase</keyword>
<accession>A0AAW0KBH9</accession>
<dbReference type="InterPro" id="IPR007657">
    <property type="entry name" value="Glycosyltransferase_61"/>
</dbReference>
<organism evidence="6 7">
    <name type="scientific">Quercus suber</name>
    <name type="common">Cork oak</name>
    <dbReference type="NCBI Taxonomy" id="58331"/>
    <lineage>
        <taxon>Eukaryota</taxon>
        <taxon>Viridiplantae</taxon>
        <taxon>Streptophyta</taxon>
        <taxon>Embryophyta</taxon>
        <taxon>Tracheophyta</taxon>
        <taxon>Spermatophyta</taxon>
        <taxon>Magnoliopsida</taxon>
        <taxon>eudicotyledons</taxon>
        <taxon>Gunneridae</taxon>
        <taxon>Pentapetalae</taxon>
        <taxon>rosids</taxon>
        <taxon>fabids</taxon>
        <taxon>Fagales</taxon>
        <taxon>Fagaceae</taxon>
        <taxon>Quercus</taxon>
    </lineage>
</organism>
<dbReference type="GO" id="GO:0016763">
    <property type="term" value="F:pentosyltransferase activity"/>
    <property type="evidence" value="ECO:0007669"/>
    <property type="project" value="UniProtKB-ARBA"/>
</dbReference>
<evidence type="ECO:0000256" key="3">
    <source>
        <dbReference type="ARBA" id="ARBA00022679"/>
    </source>
</evidence>
<dbReference type="Pfam" id="PF04577">
    <property type="entry name" value="Glyco_transf_61"/>
    <property type="match status" value="1"/>
</dbReference>
<evidence type="ECO:0000313" key="7">
    <source>
        <dbReference type="Proteomes" id="UP000237347"/>
    </source>
</evidence>